<dbReference type="EMBL" id="JARJJS010000002">
    <property type="protein sequence ID" value="MDF4024801.1"/>
    <property type="molecule type" value="Genomic_DNA"/>
</dbReference>
<reference evidence="2 3" key="1">
    <citation type="journal article" date="2024" name="Curr. Microbiol.">
        <title>Luteibacter sahnii sp. nov., A Novel Yellow-Colored Xanthomonadin Pigment Producing Probiotic Bacterium from Healthy Rice Seed Microbiome.</title>
        <authorList>
            <person name="Jaiswal G."/>
            <person name="Rana R."/>
            <person name="Nayak P.K."/>
            <person name="Chouhan R."/>
            <person name="Gandhi S.G."/>
            <person name="Patel H.K."/>
            <person name="Patil P.B."/>
        </authorList>
    </citation>
    <scope>NUCLEOTIDE SEQUENCE [LARGE SCALE GENOMIC DNA]</scope>
    <source>
        <strain evidence="2 3">PPL201</strain>
    </source>
</reference>
<dbReference type="Proteomes" id="UP001528850">
    <property type="component" value="Unassembled WGS sequence"/>
</dbReference>
<evidence type="ECO:0000259" key="1">
    <source>
        <dbReference type="Pfam" id="PF13649"/>
    </source>
</evidence>
<keyword evidence="2" id="KW-0808">Transferase</keyword>
<evidence type="ECO:0000313" key="2">
    <source>
        <dbReference type="EMBL" id="MDF4024801.1"/>
    </source>
</evidence>
<gene>
    <name evidence="2" type="ORF">P3W24_07490</name>
</gene>
<dbReference type="Gene3D" id="3.40.50.150">
    <property type="entry name" value="Vaccinia Virus protein VP39"/>
    <property type="match status" value="1"/>
</dbReference>
<protein>
    <submittedName>
        <fullName evidence="2">Class I SAM-dependent methyltransferase</fullName>
    </submittedName>
</protein>
<dbReference type="InterPro" id="IPR041698">
    <property type="entry name" value="Methyltransf_25"/>
</dbReference>
<feature type="domain" description="Methyltransferase" evidence="1">
    <location>
        <begin position="149"/>
        <end position="236"/>
    </location>
</feature>
<dbReference type="RefSeq" id="WP_320549308.1">
    <property type="nucleotide sequence ID" value="NZ_JAQLOK010000001.1"/>
</dbReference>
<dbReference type="CDD" id="cd02440">
    <property type="entry name" value="AdoMet_MTases"/>
    <property type="match status" value="1"/>
</dbReference>
<comment type="caution">
    <text evidence="2">The sequence shown here is derived from an EMBL/GenBank/DDBJ whole genome shotgun (WGS) entry which is preliminary data.</text>
</comment>
<dbReference type="GO" id="GO:0008168">
    <property type="term" value="F:methyltransferase activity"/>
    <property type="evidence" value="ECO:0007669"/>
    <property type="project" value="UniProtKB-KW"/>
</dbReference>
<dbReference type="InterPro" id="IPR029063">
    <property type="entry name" value="SAM-dependent_MTases_sf"/>
</dbReference>
<dbReference type="Pfam" id="PF13649">
    <property type="entry name" value="Methyltransf_25"/>
    <property type="match status" value="1"/>
</dbReference>
<accession>A0ABT6B9Q6</accession>
<dbReference type="SUPFAM" id="SSF53335">
    <property type="entry name" value="S-adenosyl-L-methionine-dependent methyltransferases"/>
    <property type="match status" value="1"/>
</dbReference>
<dbReference type="GO" id="GO:0032259">
    <property type="term" value="P:methylation"/>
    <property type="evidence" value="ECO:0007669"/>
    <property type="project" value="UniProtKB-KW"/>
</dbReference>
<organism evidence="2 3">
    <name type="scientific">Luteibacter sahnii</name>
    <dbReference type="NCBI Taxonomy" id="3021977"/>
    <lineage>
        <taxon>Bacteria</taxon>
        <taxon>Pseudomonadati</taxon>
        <taxon>Pseudomonadota</taxon>
        <taxon>Gammaproteobacteria</taxon>
        <taxon>Lysobacterales</taxon>
        <taxon>Rhodanobacteraceae</taxon>
        <taxon>Luteibacter</taxon>
    </lineage>
</organism>
<proteinExistence type="predicted"/>
<name>A0ABT6B9Q6_9GAMM</name>
<sequence>MTPARLVAVFDALTRHDGWRHPDAFVERAALADRLDLLLPPDPADAACRRAAPFLVEIEALDARLFARLRRAIAAGDGAAALAPWLDAAPANGAHYDALDALLAGVLALDEPEPEHPAPPPEMVFYQPTPARHIVDCVRRARIGVDDTVLDLGAGMGHVPMLASILTGCRAIGVEREPAYVASAVRAARGLGLDRVSFHCADAREARLDDVDVVYLFTPFVGRVLAEVVDALARAARRRALRIVTLGPCSATFARQAWLRHDGGVRADRVAVFETVTDDPD</sequence>
<evidence type="ECO:0000313" key="3">
    <source>
        <dbReference type="Proteomes" id="UP001528850"/>
    </source>
</evidence>
<keyword evidence="3" id="KW-1185">Reference proteome</keyword>
<keyword evidence="2" id="KW-0489">Methyltransferase</keyword>